<evidence type="ECO:0000313" key="1">
    <source>
        <dbReference type="EMBL" id="AKF12581.1"/>
    </source>
</evidence>
<accession>A0A0F6YPB9</accession>
<organism evidence="1 2">
    <name type="scientific">Sinorhizobium phage phiM7</name>
    <dbReference type="NCBI Taxonomy" id="1647403"/>
    <lineage>
        <taxon>Viruses</taxon>
        <taxon>Duplodnaviria</taxon>
        <taxon>Heunggongvirae</taxon>
        <taxon>Uroviricota</taxon>
        <taxon>Caudoviricetes</taxon>
        <taxon>Emdodecavirus</taxon>
        <taxon>Emdodecavirus M7</taxon>
    </lineage>
</organism>
<sequence>MIPVNIQDIISKATDTKQNLNYRQFYYDTLVKIYKATGAAVEQFEKERDNRR</sequence>
<proteinExistence type="predicted"/>
<gene>
    <name evidence="1" type="ORF">PHIM7_33</name>
</gene>
<keyword evidence="2" id="KW-1185">Reference proteome</keyword>
<dbReference type="EMBL" id="KR052480">
    <property type="protein sequence ID" value="AKF12581.1"/>
    <property type="molecule type" value="Genomic_DNA"/>
</dbReference>
<evidence type="ECO:0000313" key="2">
    <source>
        <dbReference type="Proteomes" id="UP000221947"/>
    </source>
</evidence>
<dbReference type="Proteomes" id="UP000221947">
    <property type="component" value="Segment"/>
</dbReference>
<reference evidence="1 2" key="1">
    <citation type="submission" date="2015-04" db="EMBL/GenBank/DDBJ databases">
        <authorList>
            <person name="Schouten J.T."/>
            <person name="Crockett J.T."/>
            <person name="Hodson T.S."/>
            <person name="Hyde J.R."/>
            <person name="Smith T.A."/>
            <person name="Merrill B.D."/>
            <person name="Crook M.B."/>
            <person name="Griffitts J.S."/>
            <person name="Burnett S.H."/>
            <person name="Grose J.H."/>
            <person name="Breakwell D.P."/>
        </authorList>
    </citation>
    <scope>NUCLEOTIDE SEQUENCE [LARGE SCALE GENOMIC DNA]</scope>
</reference>
<name>A0A0F6YPB9_9CAUD</name>
<protein>
    <submittedName>
        <fullName evidence="1">Uncharacterized protein</fullName>
    </submittedName>
</protein>